<gene>
    <name evidence="7" type="primary">ldhA2</name>
    <name evidence="7" type="ORF">NCTC10181_00289</name>
</gene>
<accession>A0A449B1G9</accession>
<dbReference type="KEGG" id="mcit:NCTC10181_00289"/>
<dbReference type="SUPFAM" id="SSF51735">
    <property type="entry name" value="NAD(P)-binding Rossmann-fold domains"/>
    <property type="match status" value="1"/>
</dbReference>
<keyword evidence="3" id="KW-0520">NAD</keyword>
<comment type="similarity">
    <text evidence="1 4">Belongs to the D-isomer specific 2-hydroxyacid dehydrogenase family.</text>
</comment>
<evidence type="ECO:0000256" key="2">
    <source>
        <dbReference type="ARBA" id="ARBA00023002"/>
    </source>
</evidence>
<keyword evidence="2 4" id="KW-0560">Oxidoreductase</keyword>
<evidence type="ECO:0000256" key="4">
    <source>
        <dbReference type="RuleBase" id="RU003719"/>
    </source>
</evidence>
<dbReference type="Pfam" id="PF00389">
    <property type="entry name" value="2-Hacid_dh"/>
    <property type="match status" value="1"/>
</dbReference>
<evidence type="ECO:0000259" key="6">
    <source>
        <dbReference type="Pfam" id="PF02826"/>
    </source>
</evidence>
<protein>
    <submittedName>
        <fullName evidence="7">D-lactate dehydrogenase</fullName>
        <ecNumber evidence="7">1.1.1.28</ecNumber>
    </submittedName>
</protein>
<evidence type="ECO:0000256" key="3">
    <source>
        <dbReference type="ARBA" id="ARBA00023027"/>
    </source>
</evidence>
<dbReference type="PANTHER" id="PTHR43026:SF1">
    <property type="entry name" value="2-HYDROXYACID DEHYDROGENASE HOMOLOG 1-RELATED"/>
    <property type="match status" value="1"/>
</dbReference>
<feature type="domain" description="D-isomer specific 2-hydroxyacid dehydrogenase NAD-binding" evidence="6">
    <location>
        <begin position="109"/>
        <end position="304"/>
    </location>
</feature>
<evidence type="ECO:0000313" key="7">
    <source>
        <dbReference type="EMBL" id="VEU74450.1"/>
    </source>
</evidence>
<evidence type="ECO:0000259" key="5">
    <source>
        <dbReference type="Pfam" id="PF00389"/>
    </source>
</evidence>
<proteinExistence type="inferred from homology"/>
<dbReference type="RefSeq" id="WP_129725280.1">
    <property type="nucleotide sequence ID" value="NZ_LR215036.1"/>
</dbReference>
<dbReference type="EC" id="1.1.1.28" evidence="7"/>
<dbReference type="InterPro" id="IPR036291">
    <property type="entry name" value="NAD(P)-bd_dom_sf"/>
</dbReference>
<dbReference type="InterPro" id="IPR006140">
    <property type="entry name" value="D-isomer_DH_NAD-bd"/>
</dbReference>
<dbReference type="AlphaFoldDB" id="A0A449B1G9"/>
<dbReference type="InterPro" id="IPR058205">
    <property type="entry name" value="D-LDH-like"/>
</dbReference>
<sequence length="345" mass="38224">MKIAFFEAKDYDVKYFSQYNNNRHEITFFEEALTVQTIQKVQGFDAISTFHNTDGNEELFENLHKLGVKFWLQRSMGYGNVNIKAANKFGIKVFRVLSYAPESVAEMALALLMGLNRHLVKTTKAVKQYNFSTNGLLALSISGSTIGVIGAGKIGQSFIKVVKAMGAKVLVSDPMLEEQSPQLSNQLGFEFVSLNQLMSQSHFIIVCAGLNASSKHILNQESLSLAKNSAFVVNIGRGELVDTKAMLKTLKNKQIAGFATDVLEGEEGRFYEDLSAYKQTLEQEDSTWKELIQMDNVLITPHYGFLTTLALSQITQATLNNADAAQQGDFTYALEVLENGKVKNG</sequence>
<dbReference type="OrthoDB" id="9805416at2"/>
<dbReference type="EMBL" id="LR215036">
    <property type="protein sequence ID" value="VEU74450.1"/>
    <property type="molecule type" value="Genomic_DNA"/>
</dbReference>
<name>A0A449B1G9_9BACT</name>
<dbReference type="PANTHER" id="PTHR43026">
    <property type="entry name" value="2-HYDROXYACID DEHYDROGENASE HOMOLOG 1-RELATED"/>
    <property type="match status" value="1"/>
</dbReference>
<evidence type="ECO:0000313" key="8">
    <source>
        <dbReference type="Proteomes" id="UP000290985"/>
    </source>
</evidence>
<dbReference type="Gene3D" id="3.40.50.720">
    <property type="entry name" value="NAD(P)-binding Rossmann-like Domain"/>
    <property type="match status" value="2"/>
</dbReference>
<evidence type="ECO:0000256" key="1">
    <source>
        <dbReference type="ARBA" id="ARBA00005854"/>
    </source>
</evidence>
<organism evidence="7 8">
    <name type="scientific">Mycoplasmopsis citelli</name>
    <dbReference type="NCBI Taxonomy" id="171281"/>
    <lineage>
        <taxon>Bacteria</taxon>
        <taxon>Bacillati</taxon>
        <taxon>Mycoplasmatota</taxon>
        <taxon>Mycoplasmoidales</taxon>
        <taxon>Metamycoplasmataceae</taxon>
        <taxon>Mycoplasmopsis</taxon>
    </lineage>
</organism>
<dbReference type="GO" id="GO:0008720">
    <property type="term" value="F:D-lactate dehydrogenase (NAD+) activity"/>
    <property type="evidence" value="ECO:0007669"/>
    <property type="project" value="UniProtKB-EC"/>
</dbReference>
<keyword evidence="8" id="KW-1185">Reference proteome</keyword>
<dbReference type="Pfam" id="PF02826">
    <property type="entry name" value="2-Hacid_dh_C"/>
    <property type="match status" value="1"/>
</dbReference>
<dbReference type="InterPro" id="IPR029753">
    <property type="entry name" value="D-isomer_DH_CS"/>
</dbReference>
<dbReference type="Proteomes" id="UP000290985">
    <property type="component" value="Chromosome"/>
</dbReference>
<dbReference type="SUPFAM" id="SSF52283">
    <property type="entry name" value="Formate/glycerate dehydrogenase catalytic domain-like"/>
    <property type="match status" value="1"/>
</dbReference>
<dbReference type="InterPro" id="IPR006139">
    <property type="entry name" value="D-isomer_2_OHA_DH_cat_dom"/>
</dbReference>
<dbReference type="GO" id="GO:0051287">
    <property type="term" value="F:NAD binding"/>
    <property type="evidence" value="ECO:0007669"/>
    <property type="project" value="InterPro"/>
</dbReference>
<feature type="domain" description="D-isomer specific 2-hydroxyacid dehydrogenase catalytic" evidence="5">
    <location>
        <begin position="3"/>
        <end position="329"/>
    </location>
</feature>
<reference evidence="7 8" key="1">
    <citation type="submission" date="2019-01" db="EMBL/GenBank/DDBJ databases">
        <authorList>
            <consortium name="Pathogen Informatics"/>
        </authorList>
    </citation>
    <scope>NUCLEOTIDE SEQUENCE [LARGE SCALE GENOMIC DNA]</scope>
    <source>
        <strain evidence="7 8">NCTC10181</strain>
    </source>
</reference>
<dbReference type="PROSITE" id="PS00671">
    <property type="entry name" value="D_2_HYDROXYACID_DH_3"/>
    <property type="match status" value="1"/>
</dbReference>